<name>A0A8T5UXN8_9EURY</name>
<protein>
    <recommendedName>
        <fullName evidence="2">UPF0146 protein K8N75_05955</fullName>
    </recommendedName>
</protein>
<dbReference type="Gene3D" id="3.40.50.150">
    <property type="entry name" value="Vaccinia Virus protein VP39"/>
    <property type="match status" value="1"/>
</dbReference>
<dbReference type="HAMAP" id="MF_00341">
    <property type="entry name" value="UPF0146"/>
    <property type="match status" value="1"/>
</dbReference>
<accession>A0A8T5UXN8</accession>
<dbReference type="EMBL" id="JAIOUQ010000007">
    <property type="protein sequence ID" value="MBZ2165583.1"/>
    <property type="molecule type" value="Genomic_DNA"/>
</dbReference>
<evidence type="ECO:0000256" key="1">
    <source>
        <dbReference type="ARBA" id="ARBA00006969"/>
    </source>
</evidence>
<evidence type="ECO:0000256" key="2">
    <source>
        <dbReference type="HAMAP-Rule" id="MF_00341"/>
    </source>
</evidence>
<sequence>MWKDFSNYIIANYRNASLIVEVGVGGFPLVALTLQEYLNMDIIMTDIKPYHGQIVVDDITNPNINIYKNASLIYSIRPPEELQPYIKKVAEMVGADLIIKPLSTEFIKPDKGMKLINYKKAIFYQKCNNEMAE</sequence>
<reference evidence="4" key="1">
    <citation type="journal article" date="2022" name="Microbiol. Resour. Announc.">
        <title>Draft Genome Sequence of a Methanogenic Archaeon from West Spitsbergen Permafrost.</title>
        <authorList>
            <person name="Trubitsyn V."/>
            <person name="Rivkina E."/>
            <person name="Shcherbakova V."/>
        </authorList>
    </citation>
    <scope>NUCLEOTIDE SEQUENCE [LARGE SCALE GENOMIC DNA]</scope>
    <source>
        <strain evidence="4">VT</strain>
    </source>
</reference>
<dbReference type="PIRSF" id="PIRSF016725">
    <property type="entry name" value="UCP016725"/>
    <property type="match status" value="1"/>
</dbReference>
<dbReference type="RefSeq" id="WP_223791192.1">
    <property type="nucleotide sequence ID" value="NZ_JAIOUQ010000007.1"/>
</dbReference>
<dbReference type="Proteomes" id="UP000825933">
    <property type="component" value="Unassembled WGS sequence"/>
</dbReference>
<dbReference type="AlphaFoldDB" id="A0A8T5UXN8"/>
<proteinExistence type="inferred from homology"/>
<gene>
    <name evidence="3" type="ORF">K8N75_05955</name>
</gene>
<evidence type="ECO:0000313" key="4">
    <source>
        <dbReference type="Proteomes" id="UP000825933"/>
    </source>
</evidence>
<comment type="similarity">
    <text evidence="1 2">Belongs to the UPF0146 family.</text>
</comment>
<dbReference type="InterPro" id="IPR029063">
    <property type="entry name" value="SAM-dependent_MTases_sf"/>
</dbReference>
<dbReference type="InterPro" id="IPR005353">
    <property type="entry name" value="UPF0146"/>
</dbReference>
<evidence type="ECO:0000313" key="3">
    <source>
        <dbReference type="EMBL" id="MBZ2165583.1"/>
    </source>
</evidence>
<organism evidence="3 4">
    <name type="scientific">Methanobacterium spitsbergense</name>
    <dbReference type="NCBI Taxonomy" id="2874285"/>
    <lineage>
        <taxon>Archaea</taxon>
        <taxon>Methanobacteriati</taxon>
        <taxon>Methanobacteriota</taxon>
        <taxon>Methanomada group</taxon>
        <taxon>Methanobacteria</taxon>
        <taxon>Methanobacteriales</taxon>
        <taxon>Methanobacteriaceae</taxon>
        <taxon>Methanobacterium</taxon>
    </lineage>
</organism>
<dbReference type="Pfam" id="PF03686">
    <property type="entry name" value="UPF0146"/>
    <property type="match status" value="1"/>
</dbReference>
<comment type="caution">
    <text evidence="3">The sequence shown here is derived from an EMBL/GenBank/DDBJ whole genome shotgun (WGS) entry which is preliminary data.</text>
</comment>
<keyword evidence="4" id="KW-1185">Reference proteome</keyword>